<gene>
    <name evidence="1" type="ORF">HPB50_006099</name>
</gene>
<keyword evidence="2" id="KW-1185">Reference proteome</keyword>
<sequence>MPLLPHRSDSATDVSSRPGSRFLKRFFGQRRHHGSRSPSRSSSTPPKTDRHTAPPPSPSSLSLTGFPPGDGDRSELSKLSTDCRHSESDAKVECSKSSENADLTSSRYVETPLVRRNDPAGVFSSAAAACATYSSMAGNIDASSSYVGFAGLPDQVYRRVVRKGFEFTLMVVGESGLGKSTLVNSMFMANIYGSDYPGPSHRVKKTTRIEATRVRLREGSVDLVLTIVDTPGFGDAVDNTVSWQPVSDYIEAMNAQYFTAESRVKRKTFRDNRVHCCLYFIPPMVHGLRPLDIQFMKRLHDKVNLIPVIAKADTMTAEESRRFKRVILSEVKFNKIRLYEFPNSEDEEEQKLQDSFKERVPFAVIGSDTVIEANGRKFRGRRYPWGVVDIENTDISDYSALRDMLIKTNTEDLKQVTNDVHYENYRQQKLASLKGPEESGLVSLEDNLLLRMELENKENEASLLRTEQELEQMFKVKIRDKTQALDEIQAGFVKKHEQMMKELEQKKMELEEKRRNLEKDKIKFEALRRNKKNVLLESTAVRYSKEHTKGKENRKWREEGFS</sequence>
<dbReference type="EMBL" id="CM023482">
    <property type="protein sequence ID" value="KAH6938007.1"/>
    <property type="molecule type" value="Genomic_DNA"/>
</dbReference>
<name>A0ACB7SVF0_HYAAI</name>
<evidence type="ECO:0000313" key="2">
    <source>
        <dbReference type="Proteomes" id="UP000821845"/>
    </source>
</evidence>
<comment type="caution">
    <text evidence="1">The sequence shown here is derived from an EMBL/GenBank/DDBJ whole genome shotgun (WGS) entry which is preliminary data.</text>
</comment>
<evidence type="ECO:0000313" key="1">
    <source>
        <dbReference type="EMBL" id="KAH6938007.1"/>
    </source>
</evidence>
<reference evidence="1" key="1">
    <citation type="submission" date="2020-05" db="EMBL/GenBank/DDBJ databases">
        <title>Large-scale comparative analyses of tick genomes elucidate their genetic diversity and vector capacities.</title>
        <authorList>
            <person name="Jia N."/>
            <person name="Wang J."/>
            <person name="Shi W."/>
            <person name="Du L."/>
            <person name="Sun Y."/>
            <person name="Zhan W."/>
            <person name="Jiang J."/>
            <person name="Wang Q."/>
            <person name="Zhang B."/>
            <person name="Ji P."/>
            <person name="Sakyi L.B."/>
            <person name="Cui X."/>
            <person name="Yuan T."/>
            <person name="Jiang B."/>
            <person name="Yang W."/>
            <person name="Lam T.T.-Y."/>
            <person name="Chang Q."/>
            <person name="Ding S."/>
            <person name="Wang X."/>
            <person name="Zhu J."/>
            <person name="Ruan X."/>
            <person name="Zhao L."/>
            <person name="Wei J."/>
            <person name="Que T."/>
            <person name="Du C."/>
            <person name="Cheng J."/>
            <person name="Dai P."/>
            <person name="Han X."/>
            <person name="Huang E."/>
            <person name="Gao Y."/>
            <person name="Liu J."/>
            <person name="Shao H."/>
            <person name="Ye R."/>
            <person name="Li L."/>
            <person name="Wei W."/>
            <person name="Wang X."/>
            <person name="Wang C."/>
            <person name="Yang T."/>
            <person name="Huo Q."/>
            <person name="Li W."/>
            <person name="Guo W."/>
            <person name="Chen H."/>
            <person name="Zhou L."/>
            <person name="Ni X."/>
            <person name="Tian J."/>
            <person name="Zhou Y."/>
            <person name="Sheng Y."/>
            <person name="Liu T."/>
            <person name="Pan Y."/>
            <person name="Xia L."/>
            <person name="Li J."/>
            <person name="Zhao F."/>
            <person name="Cao W."/>
        </authorList>
    </citation>
    <scope>NUCLEOTIDE SEQUENCE</scope>
    <source>
        <strain evidence="1">Hyas-2018</strain>
    </source>
</reference>
<protein>
    <submittedName>
        <fullName evidence="1">Uncharacterized protein</fullName>
    </submittedName>
</protein>
<accession>A0ACB7SVF0</accession>
<organism evidence="1 2">
    <name type="scientific">Hyalomma asiaticum</name>
    <name type="common">Tick</name>
    <dbReference type="NCBI Taxonomy" id="266040"/>
    <lineage>
        <taxon>Eukaryota</taxon>
        <taxon>Metazoa</taxon>
        <taxon>Ecdysozoa</taxon>
        <taxon>Arthropoda</taxon>
        <taxon>Chelicerata</taxon>
        <taxon>Arachnida</taxon>
        <taxon>Acari</taxon>
        <taxon>Parasitiformes</taxon>
        <taxon>Ixodida</taxon>
        <taxon>Ixodoidea</taxon>
        <taxon>Ixodidae</taxon>
        <taxon>Hyalomminae</taxon>
        <taxon>Hyalomma</taxon>
    </lineage>
</organism>
<proteinExistence type="predicted"/>
<dbReference type="Proteomes" id="UP000821845">
    <property type="component" value="Chromosome 2"/>
</dbReference>